<organism evidence="2 3">
    <name type="scientific">Olea europaea subsp. europaea</name>
    <dbReference type="NCBI Taxonomy" id="158383"/>
    <lineage>
        <taxon>Eukaryota</taxon>
        <taxon>Viridiplantae</taxon>
        <taxon>Streptophyta</taxon>
        <taxon>Embryophyta</taxon>
        <taxon>Tracheophyta</taxon>
        <taxon>Spermatophyta</taxon>
        <taxon>Magnoliopsida</taxon>
        <taxon>eudicotyledons</taxon>
        <taxon>Gunneridae</taxon>
        <taxon>Pentapetalae</taxon>
        <taxon>asterids</taxon>
        <taxon>lamiids</taxon>
        <taxon>Lamiales</taxon>
        <taxon>Oleaceae</taxon>
        <taxon>Oleeae</taxon>
        <taxon>Olea</taxon>
    </lineage>
</organism>
<feature type="compositionally biased region" description="Polar residues" evidence="1">
    <location>
        <begin position="87"/>
        <end position="97"/>
    </location>
</feature>
<reference evidence="2 3" key="1">
    <citation type="submission" date="2019-12" db="EMBL/GenBank/DDBJ databases">
        <authorList>
            <person name="Alioto T."/>
            <person name="Alioto T."/>
            <person name="Gomez Garrido J."/>
        </authorList>
    </citation>
    <scope>NUCLEOTIDE SEQUENCE [LARGE SCALE GENOMIC DNA]</scope>
</reference>
<dbReference type="EMBL" id="CACTIH010009124">
    <property type="protein sequence ID" value="CAA3025075.1"/>
    <property type="molecule type" value="Genomic_DNA"/>
</dbReference>
<evidence type="ECO:0000313" key="3">
    <source>
        <dbReference type="Proteomes" id="UP000594638"/>
    </source>
</evidence>
<proteinExistence type="predicted"/>
<sequence>MGKKTNSNNGGRLPIIFVNLPNQDGKMPNTTLIQGELPTLPKNSGRLPSVPSVVESIEIPAQGKDRDGLSTNRTDPAKTFWQDFDHANSNSPSLSQTHGDEDTDSGNGSTEAEKITLLPKNIADGSTQITVDEQNNVAIPNITVELNSAAKSTQSVADGQNTA</sequence>
<name>A0A8S0UWG5_OLEEU</name>
<dbReference type="Gramene" id="OE9A030327T1">
    <property type="protein sequence ID" value="OE9A030327C1"/>
    <property type="gene ID" value="OE9A030327"/>
</dbReference>
<accession>A0A8S0UWG5</accession>
<feature type="region of interest" description="Disordered" evidence="1">
    <location>
        <begin position="55"/>
        <end position="112"/>
    </location>
</feature>
<gene>
    <name evidence="2" type="ORF">OLEA9_A030327</name>
</gene>
<comment type="caution">
    <text evidence="2">The sequence shown here is derived from an EMBL/GenBank/DDBJ whole genome shotgun (WGS) entry which is preliminary data.</text>
</comment>
<keyword evidence="3" id="KW-1185">Reference proteome</keyword>
<dbReference type="AlphaFoldDB" id="A0A8S0UWG5"/>
<evidence type="ECO:0000256" key="1">
    <source>
        <dbReference type="SAM" id="MobiDB-lite"/>
    </source>
</evidence>
<evidence type="ECO:0000313" key="2">
    <source>
        <dbReference type="EMBL" id="CAA3025075.1"/>
    </source>
</evidence>
<dbReference type="Proteomes" id="UP000594638">
    <property type="component" value="Unassembled WGS sequence"/>
</dbReference>
<protein>
    <submittedName>
        <fullName evidence="2">Uncharacterized protein</fullName>
    </submittedName>
</protein>